<reference evidence="2 3" key="1">
    <citation type="journal article" date="2023" name="Plants (Basel)">
        <title>Bridging the Gap: Combining Genomics and Transcriptomics Approaches to Understand Stylosanthes scabra, an Orphan Legume from the Brazilian Caatinga.</title>
        <authorList>
            <person name="Ferreira-Neto J.R.C."/>
            <person name="da Silva M.D."/>
            <person name="Binneck E."/>
            <person name="de Melo N.F."/>
            <person name="da Silva R.H."/>
            <person name="de Melo A.L.T.M."/>
            <person name="Pandolfi V."/>
            <person name="Bustamante F.O."/>
            <person name="Brasileiro-Vidal A.C."/>
            <person name="Benko-Iseppon A.M."/>
        </authorList>
    </citation>
    <scope>NUCLEOTIDE SEQUENCE [LARGE SCALE GENOMIC DNA]</scope>
    <source>
        <tissue evidence="2">Leaves</tissue>
    </source>
</reference>
<organism evidence="2 3">
    <name type="scientific">Stylosanthes scabra</name>
    <dbReference type="NCBI Taxonomy" id="79078"/>
    <lineage>
        <taxon>Eukaryota</taxon>
        <taxon>Viridiplantae</taxon>
        <taxon>Streptophyta</taxon>
        <taxon>Embryophyta</taxon>
        <taxon>Tracheophyta</taxon>
        <taxon>Spermatophyta</taxon>
        <taxon>Magnoliopsida</taxon>
        <taxon>eudicotyledons</taxon>
        <taxon>Gunneridae</taxon>
        <taxon>Pentapetalae</taxon>
        <taxon>rosids</taxon>
        <taxon>fabids</taxon>
        <taxon>Fabales</taxon>
        <taxon>Fabaceae</taxon>
        <taxon>Papilionoideae</taxon>
        <taxon>50 kb inversion clade</taxon>
        <taxon>dalbergioids sensu lato</taxon>
        <taxon>Dalbergieae</taxon>
        <taxon>Pterocarpus clade</taxon>
        <taxon>Stylosanthes</taxon>
    </lineage>
</organism>
<proteinExistence type="predicted"/>
<feature type="compositionally biased region" description="Basic and acidic residues" evidence="1">
    <location>
        <begin position="115"/>
        <end position="127"/>
    </location>
</feature>
<comment type="caution">
    <text evidence="2">The sequence shown here is derived from an EMBL/GenBank/DDBJ whole genome shotgun (WGS) entry which is preliminary data.</text>
</comment>
<dbReference type="Proteomes" id="UP001341840">
    <property type="component" value="Unassembled WGS sequence"/>
</dbReference>
<accession>A0ABU6VN42</accession>
<name>A0ABU6VN42_9FABA</name>
<dbReference type="EMBL" id="JASCZI010151616">
    <property type="protein sequence ID" value="MED6173741.1"/>
    <property type="molecule type" value="Genomic_DNA"/>
</dbReference>
<evidence type="ECO:0000256" key="1">
    <source>
        <dbReference type="SAM" id="MobiDB-lite"/>
    </source>
</evidence>
<evidence type="ECO:0000313" key="2">
    <source>
        <dbReference type="EMBL" id="MED6173741.1"/>
    </source>
</evidence>
<gene>
    <name evidence="2" type="ORF">PIB30_062504</name>
</gene>
<evidence type="ECO:0000313" key="3">
    <source>
        <dbReference type="Proteomes" id="UP001341840"/>
    </source>
</evidence>
<feature type="non-terminal residue" evidence="2">
    <location>
        <position position="154"/>
    </location>
</feature>
<feature type="region of interest" description="Disordered" evidence="1">
    <location>
        <begin position="69"/>
        <end position="154"/>
    </location>
</feature>
<sequence length="154" mass="16802">MKTACRSGRASDLFTGGSSTASLEEIGSEDNLFSTYIDIEKLSDKGGVSNGLVHAGNLNPHLHFLHRTLDRNQAVGEQEEEEEARRQYERGGKRRKGRGGGGGASEGGEEEKEESSDSRSEKSSRGEQEEEEEARRRYERRGRRGRGGGGGASE</sequence>
<keyword evidence="3" id="KW-1185">Reference proteome</keyword>
<protein>
    <submittedName>
        <fullName evidence="2">Uncharacterized protein</fullName>
    </submittedName>
</protein>
<feature type="compositionally biased region" description="Basic residues" evidence="1">
    <location>
        <begin position="137"/>
        <end position="146"/>
    </location>
</feature>